<evidence type="ECO:0000313" key="13">
    <source>
        <dbReference type="EMBL" id="QIB64654.1"/>
    </source>
</evidence>
<proteinExistence type="predicted"/>
<keyword evidence="6 10" id="KW-0812">Transmembrane</keyword>
<dbReference type="EMBL" id="CP048711">
    <property type="protein sequence ID" value="QIB64654.1"/>
    <property type="molecule type" value="Genomic_DNA"/>
</dbReference>
<dbReference type="SMART" id="SM00387">
    <property type="entry name" value="HATPase_c"/>
    <property type="match status" value="1"/>
</dbReference>
<evidence type="ECO:0000256" key="2">
    <source>
        <dbReference type="ARBA" id="ARBA00004370"/>
    </source>
</evidence>
<dbReference type="CDD" id="cd06225">
    <property type="entry name" value="HAMP"/>
    <property type="match status" value="1"/>
</dbReference>
<dbReference type="PROSITE" id="PS50109">
    <property type="entry name" value="HIS_KIN"/>
    <property type="match status" value="1"/>
</dbReference>
<comment type="catalytic activity">
    <reaction evidence="1">
        <text>ATP + protein L-histidine = ADP + protein N-phospho-L-histidine.</text>
        <dbReference type="EC" id="2.7.13.3"/>
    </reaction>
</comment>
<dbReference type="InterPro" id="IPR022510">
    <property type="entry name" value="Sortase_His-kinase"/>
</dbReference>
<dbReference type="EC" id="2.7.13.3" evidence="3"/>
<evidence type="ECO:0000259" key="12">
    <source>
        <dbReference type="PROSITE" id="PS50885"/>
    </source>
</evidence>
<dbReference type="InterPro" id="IPR003660">
    <property type="entry name" value="HAMP_dom"/>
</dbReference>
<dbReference type="AlphaFoldDB" id="A0A6C0U5D0"/>
<dbReference type="InterPro" id="IPR003594">
    <property type="entry name" value="HATPase_dom"/>
</dbReference>
<dbReference type="InterPro" id="IPR050428">
    <property type="entry name" value="TCS_sensor_his_kinase"/>
</dbReference>
<dbReference type="CDD" id="cd00082">
    <property type="entry name" value="HisKA"/>
    <property type="match status" value="1"/>
</dbReference>
<dbReference type="NCBIfam" id="TIGR03785">
    <property type="entry name" value="marine_sort_HK"/>
    <property type="match status" value="1"/>
</dbReference>
<evidence type="ECO:0000256" key="1">
    <source>
        <dbReference type="ARBA" id="ARBA00000085"/>
    </source>
</evidence>
<name>A0A6C0U5D0_9GAMM</name>
<keyword evidence="14" id="KW-1185">Reference proteome</keyword>
<evidence type="ECO:0000256" key="7">
    <source>
        <dbReference type="ARBA" id="ARBA00022777"/>
    </source>
</evidence>
<feature type="domain" description="Histidine kinase" evidence="11">
    <location>
        <begin position="471"/>
        <end position="687"/>
    </location>
</feature>
<dbReference type="RefSeq" id="WP_163493904.1">
    <property type="nucleotide sequence ID" value="NZ_CP048711.1"/>
</dbReference>
<dbReference type="Proteomes" id="UP000477680">
    <property type="component" value="Chromosome"/>
</dbReference>
<keyword evidence="5" id="KW-0808">Transferase</keyword>
<gene>
    <name evidence="13" type="primary">pdsS</name>
    <name evidence="13" type="ORF">G3T16_03825</name>
</gene>
<protein>
    <recommendedName>
        <fullName evidence="3">histidine kinase</fullName>
        <ecNumber evidence="3">2.7.13.3</ecNumber>
    </recommendedName>
</protein>
<dbReference type="SMART" id="SM00304">
    <property type="entry name" value="HAMP"/>
    <property type="match status" value="2"/>
</dbReference>
<organism evidence="13 14">
    <name type="scientific">Kineobactrum salinum</name>
    <dbReference type="NCBI Taxonomy" id="2708301"/>
    <lineage>
        <taxon>Bacteria</taxon>
        <taxon>Pseudomonadati</taxon>
        <taxon>Pseudomonadota</taxon>
        <taxon>Gammaproteobacteria</taxon>
        <taxon>Cellvibrionales</taxon>
        <taxon>Halieaceae</taxon>
        <taxon>Kineobactrum</taxon>
    </lineage>
</organism>
<dbReference type="PANTHER" id="PTHR45436:SF5">
    <property type="entry name" value="SENSOR HISTIDINE KINASE TRCS"/>
    <property type="match status" value="1"/>
</dbReference>
<dbReference type="Gene3D" id="6.10.340.10">
    <property type="match status" value="1"/>
</dbReference>
<dbReference type="SMART" id="SM00388">
    <property type="entry name" value="HisKA"/>
    <property type="match status" value="1"/>
</dbReference>
<dbReference type="InterPro" id="IPR036097">
    <property type="entry name" value="HisK_dim/P_sf"/>
</dbReference>
<dbReference type="InterPro" id="IPR003661">
    <property type="entry name" value="HisK_dim/P_dom"/>
</dbReference>
<keyword evidence="7 13" id="KW-0418">Kinase</keyword>
<dbReference type="InterPro" id="IPR036890">
    <property type="entry name" value="HATPase_C_sf"/>
</dbReference>
<evidence type="ECO:0000256" key="4">
    <source>
        <dbReference type="ARBA" id="ARBA00022553"/>
    </source>
</evidence>
<evidence type="ECO:0000256" key="9">
    <source>
        <dbReference type="ARBA" id="ARBA00023012"/>
    </source>
</evidence>
<dbReference type="SUPFAM" id="SSF47384">
    <property type="entry name" value="Homodimeric domain of signal transducing histidine kinase"/>
    <property type="match status" value="1"/>
</dbReference>
<evidence type="ECO:0000256" key="8">
    <source>
        <dbReference type="ARBA" id="ARBA00022989"/>
    </source>
</evidence>
<dbReference type="KEGG" id="kim:G3T16_03825"/>
<dbReference type="Gene3D" id="1.10.287.130">
    <property type="match status" value="1"/>
</dbReference>
<dbReference type="InterPro" id="IPR005467">
    <property type="entry name" value="His_kinase_dom"/>
</dbReference>
<dbReference type="PANTHER" id="PTHR45436">
    <property type="entry name" value="SENSOR HISTIDINE KINASE YKOH"/>
    <property type="match status" value="1"/>
</dbReference>
<dbReference type="GO" id="GO:0016020">
    <property type="term" value="C:membrane"/>
    <property type="evidence" value="ECO:0007669"/>
    <property type="project" value="UniProtKB-SubCell"/>
</dbReference>
<feature type="domain" description="HAMP" evidence="12">
    <location>
        <begin position="408"/>
        <end position="463"/>
    </location>
</feature>
<dbReference type="Pfam" id="PF02518">
    <property type="entry name" value="HATPase_c"/>
    <property type="match status" value="1"/>
</dbReference>
<evidence type="ECO:0000256" key="10">
    <source>
        <dbReference type="SAM" id="Phobius"/>
    </source>
</evidence>
<evidence type="ECO:0000256" key="5">
    <source>
        <dbReference type="ARBA" id="ARBA00022679"/>
    </source>
</evidence>
<accession>A0A6C0U5D0</accession>
<dbReference type="CDD" id="cd09622">
    <property type="entry name" value="CBM9_like_HisKa"/>
    <property type="match status" value="1"/>
</dbReference>
<dbReference type="PROSITE" id="PS50885">
    <property type="entry name" value="HAMP"/>
    <property type="match status" value="1"/>
</dbReference>
<dbReference type="GO" id="GO:0000155">
    <property type="term" value="F:phosphorelay sensor kinase activity"/>
    <property type="evidence" value="ECO:0007669"/>
    <property type="project" value="InterPro"/>
</dbReference>
<evidence type="ECO:0000313" key="14">
    <source>
        <dbReference type="Proteomes" id="UP000477680"/>
    </source>
</evidence>
<keyword evidence="9" id="KW-0902">Two-component regulatory system</keyword>
<evidence type="ECO:0000256" key="3">
    <source>
        <dbReference type="ARBA" id="ARBA00012438"/>
    </source>
</evidence>
<evidence type="ECO:0000256" key="6">
    <source>
        <dbReference type="ARBA" id="ARBA00022692"/>
    </source>
</evidence>
<keyword evidence="8 10" id="KW-1133">Transmembrane helix</keyword>
<reference evidence="13 14" key="1">
    <citation type="submission" date="2020-02" db="EMBL/GenBank/DDBJ databases">
        <title>Genome sequencing for Kineobactrum sp. M2.</title>
        <authorList>
            <person name="Park S.-J."/>
        </authorList>
    </citation>
    <scope>NUCLEOTIDE SEQUENCE [LARGE SCALE GENOMIC DNA]</scope>
    <source>
        <strain evidence="13 14">M2</strain>
    </source>
</reference>
<dbReference type="SUPFAM" id="SSF55874">
    <property type="entry name" value="ATPase domain of HSP90 chaperone/DNA topoisomerase II/histidine kinase"/>
    <property type="match status" value="1"/>
</dbReference>
<evidence type="ECO:0000259" key="11">
    <source>
        <dbReference type="PROSITE" id="PS50109"/>
    </source>
</evidence>
<comment type="subcellular location">
    <subcellularLocation>
        <location evidence="2">Membrane</location>
    </subcellularLocation>
</comment>
<keyword evidence="4" id="KW-0597">Phosphoprotein</keyword>
<feature type="transmembrane region" description="Helical" evidence="10">
    <location>
        <begin position="388"/>
        <end position="410"/>
    </location>
</feature>
<sequence>MSLRRQLIIVSLLLLTLPWAGCQFLREMEGALRQGHARALDATASAIAASLNDQPGALYPHPQRLDASADPAGTLYAPALEDTLILDGYDDGWPDAIQGRFRHPDGVPSLAYRAAVQGETLYLLLQVGDHSLTYHNPGLSQEPNGDRLLLRTWLDGARQEYLIATPAPGSVRARHAGRRHPATDARRIRGYWQDTVGGYAVELALPLAMTGGRLGIQAIDVDRSGASAVRTVGNIEPLQQTAPPWLVYAPPELHTRLDRFAAPAQHILVTDRRARLLARTRGPEAATTATPVPETFWLLRILYRRILADTGASTAVEAGADGFIDGREIRAALAGQQTQHWYRDNGDSRRTLSAAAPIRSDGVVIGSVVVRQSSEQYLSLTDRAFSRLLGYSLTALAIAATGLLGFASLLSWRIRRLSRAAGRVLGESGLQLSRFPRSRARDEIGDLSRSFGRLLDELHDYNEYLRTLSRKLSHELRTPIAVIQSSLDNLEHGSDSEAADAVYVSRARGGLTRLSHILNAMTEASRVEESIRQRDMAAVDLVPLLQDITQAYREIYPHHRLNLQCPQSAVIIQGVGELIVQALDKLMDNAASFTPAGSAIDIALQRREDDWEIQVCNEGPPLPGDMQGRLFEAMISLREARAADTVHLGLGLYIVKLVADYHHGSVHARNRADGQGACFILALPATPSEGA</sequence>
<dbReference type="Gene3D" id="3.30.565.10">
    <property type="entry name" value="Histidine kinase-like ATPase, C-terminal domain"/>
    <property type="match status" value="1"/>
</dbReference>
<keyword evidence="10" id="KW-0472">Membrane</keyword>
<dbReference type="Pfam" id="PF00512">
    <property type="entry name" value="HisKA"/>
    <property type="match status" value="1"/>
</dbReference>